<feature type="signal peptide" evidence="1">
    <location>
        <begin position="1"/>
        <end position="21"/>
    </location>
</feature>
<reference evidence="3 4" key="1">
    <citation type="submission" date="2019-07" db="EMBL/GenBank/DDBJ databases">
        <title>Annotation for the trematode Paragonimus westermani.</title>
        <authorList>
            <person name="Choi Y.-J."/>
        </authorList>
    </citation>
    <scope>NUCLEOTIDE SEQUENCE [LARGE SCALE GENOMIC DNA]</scope>
    <source>
        <strain evidence="3">180907_Pwestermani</strain>
    </source>
</reference>
<protein>
    <recommendedName>
        <fullName evidence="2">Exportin-5 C-terminal domain-containing protein</fullName>
    </recommendedName>
</protein>
<sequence>MVEKCVLMEALILLCLRLPQSIEVQRDLLKQLVSHVTSAWSTPTPTSQSTPMLRLLTTCATGGSGLVSILGLDQPISAHQDFQSPYVQMRITLGQNVLALLATSRRLSEPANSQQVFKRIHYLSFYHNNLFYLQQITVPLLEPVVSSVFVVVRAFNELWLPDTRALVDPSVLPAFEMTEHVKYTLLSLQIGRTDKRHLPEPKTPLERIRSSLYEHHENLLTIVGLLFTGLSPSLYHLPTDQLAMLLHQGCCAAFEHLPDLKLNSLLRILFIITLLWAFQFYPVDIAYYL</sequence>
<dbReference type="InterPro" id="IPR011989">
    <property type="entry name" value="ARM-like"/>
</dbReference>
<dbReference type="Pfam" id="PF19273">
    <property type="entry name" value="Exportin-5"/>
    <property type="match status" value="1"/>
</dbReference>
<organism evidence="3 4">
    <name type="scientific">Paragonimus westermani</name>
    <dbReference type="NCBI Taxonomy" id="34504"/>
    <lineage>
        <taxon>Eukaryota</taxon>
        <taxon>Metazoa</taxon>
        <taxon>Spiralia</taxon>
        <taxon>Lophotrochozoa</taxon>
        <taxon>Platyhelminthes</taxon>
        <taxon>Trematoda</taxon>
        <taxon>Digenea</taxon>
        <taxon>Plagiorchiida</taxon>
        <taxon>Troglotremata</taxon>
        <taxon>Troglotrematidae</taxon>
        <taxon>Paragonimus</taxon>
    </lineage>
</organism>
<gene>
    <name evidence="3" type="ORF">P879_11491</name>
</gene>
<dbReference type="OrthoDB" id="2215036at2759"/>
<evidence type="ECO:0000259" key="2">
    <source>
        <dbReference type="Pfam" id="PF19273"/>
    </source>
</evidence>
<feature type="domain" description="Exportin-5 C-terminal" evidence="2">
    <location>
        <begin position="3"/>
        <end position="269"/>
    </location>
</feature>
<dbReference type="Gene3D" id="1.25.10.10">
    <property type="entry name" value="Leucine-rich Repeat Variant"/>
    <property type="match status" value="1"/>
</dbReference>
<comment type="caution">
    <text evidence="3">The sequence shown here is derived from an EMBL/GenBank/DDBJ whole genome shotgun (WGS) entry which is preliminary data.</text>
</comment>
<dbReference type="Proteomes" id="UP000699462">
    <property type="component" value="Unassembled WGS sequence"/>
</dbReference>
<keyword evidence="1" id="KW-0732">Signal</keyword>
<dbReference type="AlphaFoldDB" id="A0A8T0D996"/>
<evidence type="ECO:0000313" key="3">
    <source>
        <dbReference type="EMBL" id="KAF8563946.1"/>
    </source>
</evidence>
<proteinExistence type="predicted"/>
<dbReference type="EMBL" id="JTDF01010212">
    <property type="protein sequence ID" value="KAF8563946.1"/>
    <property type="molecule type" value="Genomic_DNA"/>
</dbReference>
<accession>A0A8T0D996</accession>
<keyword evidence="4" id="KW-1185">Reference proteome</keyword>
<feature type="chain" id="PRO_5035828220" description="Exportin-5 C-terminal domain-containing protein" evidence="1">
    <location>
        <begin position="22"/>
        <end position="289"/>
    </location>
</feature>
<evidence type="ECO:0000313" key="4">
    <source>
        <dbReference type="Proteomes" id="UP000699462"/>
    </source>
</evidence>
<evidence type="ECO:0000256" key="1">
    <source>
        <dbReference type="SAM" id="SignalP"/>
    </source>
</evidence>
<dbReference type="InterPro" id="IPR045478">
    <property type="entry name" value="Exportin-5_C"/>
</dbReference>
<name>A0A8T0D996_9TREM</name>